<evidence type="ECO:0000313" key="4">
    <source>
        <dbReference type="Proteomes" id="UP001597094"/>
    </source>
</evidence>
<keyword evidence="4" id="KW-1185">Reference proteome</keyword>
<keyword evidence="2" id="KW-0732">Signal</keyword>
<feature type="compositionally biased region" description="Basic and acidic residues" evidence="1">
    <location>
        <begin position="59"/>
        <end position="80"/>
    </location>
</feature>
<feature type="signal peptide" evidence="2">
    <location>
        <begin position="1"/>
        <end position="22"/>
    </location>
</feature>
<evidence type="ECO:0000256" key="2">
    <source>
        <dbReference type="SAM" id="SignalP"/>
    </source>
</evidence>
<feature type="region of interest" description="Disordered" evidence="1">
    <location>
        <begin position="39"/>
        <end position="80"/>
    </location>
</feature>
<dbReference type="PROSITE" id="PS51257">
    <property type="entry name" value="PROKAR_LIPOPROTEIN"/>
    <property type="match status" value="1"/>
</dbReference>
<protein>
    <recommendedName>
        <fullName evidence="5">Quinol oxidase subunit 4</fullName>
    </recommendedName>
</protein>
<comment type="caution">
    <text evidence="3">The sequence shown here is derived from an EMBL/GenBank/DDBJ whole genome shotgun (WGS) entry which is preliminary data.</text>
</comment>
<evidence type="ECO:0000256" key="1">
    <source>
        <dbReference type="SAM" id="MobiDB-lite"/>
    </source>
</evidence>
<accession>A0ABW3SM44</accession>
<dbReference type="Proteomes" id="UP001597094">
    <property type="component" value="Unassembled WGS sequence"/>
</dbReference>
<evidence type="ECO:0008006" key="5">
    <source>
        <dbReference type="Google" id="ProtNLM"/>
    </source>
</evidence>
<sequence>MAKKRQLFVLSFALISATLVSCKPTCPIAACQVRMVHPHGPGEYKGRPFWKKQNPKMGQDLDKTSREKASRKSDKSRNKQ</sequence>
<feature type="chain" id="PRO_5045064254" description="Quinol oxidase subunit 4" evidence="2">
    <location>
        <begin position="23"/>
        <end position="80"/>
    </location>
</feature>
<name>A0ABW3SM44_9BACT</name>
<evidence type="ECO:0000313" key="3">
    <source>
        <dbReference type="EMBL" id="MFD1185938.1"/>
    </source>
</evidence>
<dbReference type="RefSeq" id="WP_377524553.1">
    <property type="nucleotide sequence ID" value="NZ_JBHTLD010000043.1"/>
</dbReference>
<dbReference type="EMBL" id="JBHTLD010000043">
    <property type="protein sequence ID" value="MFD1185938.1"/>
    <property type="molecule type" value="Genomic_DNA"/>
</dbReference>
<reference evidence="4" key="1">
    <citation type="journal article" date="2019" name="Int. J. Syst. Evol. Microbiol.">
        <title>The Global Catalogue of Microorganisms (GCM) 10K type strain sequencing project: providing services to taxonomists for standard genome sequencing and annotation.</title>
        <authorList>
            <consortium name="The Broad Institute Genomics Platform"/>
            <consortium name="The Broad Institute Genome Sequencing Center for Infectious Disease"/>
            <person name="Wu L."/>
            <person name="Ma J."/>
        </authorList>
    </citation>
    <scope>NUCLEOTIDE SEQUENCE [LARGE SCALE GENOMIC DNA]</scope>
    <source>
        <strain evidence="4">JCM 31319</strain>
    </source>
</reference>
<organism evidence="3 4">
    <name type="scientific">Pontibacter rugosus</name>
    <dbReference type="NCBI Taxonomy" id="1745966"/>
    <lineage>
        <taxon>Bacteria</taxon>
        <taxon>Pseudomonadati</taxon>
        <taxon>Bacteroidota</taxon>
        <taxon>Cytophagia</taxon>
        <taxon>Cytophagales</taxon>
        <taxon>Hymenobacteraceae</taxon>
        <taxon>Pontibacter</taxon>
    </lineage>
</organism>
<proteinExistence type="predicted"/>
<gene>
    <name evidence="3" type="ORF">ACFQ2O_06960</name>
</gene>